<accession>A0A6J2PEA1</accession>
<sequence length="312" mass="35845">MLVLLFSYGQIKSHHTVKRENLRGSLQITWQELMVGVQSGLLMFPINILIITIFRSIRPRLITKSKKGDSDDNLRPPAVNLSTILKDTEEVIDLVSKSPRNKMSEMHRLESTADLCHALDRVHEFIHLMQGESESGPHWVYCSKFLLAGLCHLLMCLEKLDEKNFPSPQEYQQTLNITNLLVRKAEMVFSSHLAYCPPPVKKRKRKSGSCWLPWWCVFLGWFLLLSISGVSAFFTLLYGLDYGREKSIKWVMSLGLSLFQSIFILQPLKVIGIAVFFALLLKPVAVEETEEIEQVMLEQQAKCRWYSGRDTL</sequence>
<dbReference type="RefSeq" id="XP_029283576.1">
    <property type="nucleotide sequence ID" value="XM_029427716.1"/>
</dbReference>
<dbReference type="CTD" id="342372"/>
<feature type="transmembrane region" description="Helical" evidence="1">
    <location>
        <begin position="211"/>
        <end position="238"/>
    </location>
</feature>
<dbReference type="InParanoid" id="A0A6J2PEA1"/>
<feature type="transmembrane region" description="Helical" evidence="1">
    <location>
        <begin position="258"/>
        <end position="281"/>
    </location>
</feature>
<dbReference type="AlphaFoldDB" id="A0A6J2PEA1"/>
<reference evidence="3" key="1">
    <citation type="submission" date="2025-08" db="UniProtKB">
        <authorList>
            <consortium name="RefSeq"/>
        </authorList>
    </citation>
    <scope>IDENTIFICATION</scope>
</reference>
<dbReference type="GeneID" id="115005755"/>
<keyword evidence="1" id="KW-1133">Transmembrane helix</keyword>
<keyword evidence="1" id="KW-0812">Transmembrane</keyword>
<dbReference type="GO" id="GO:0016020">
    <property type="term" value="C:membrane"/>
    <property type="evidence" value="ECO:0007669"/>
    <property type="project" value="TreeGrafter"/>
</dbReference>
<dbReference type="InterPro" id="IPR051223">
    <property type="entry name" value="Polycystin"/>
</dbReference>
<dbReference type="Proteomes" id="UP000504630">
    <property type="component" value="Chromosome 3"/>
</dbReference>
<feature type="transmembrane region" description="Helical" evidence="1">
    <location>
        <begin position="33"/>
        <end position="57"/>
    </location>
</feature>
<dbReference type="GO" id="GO:0050982">
    <property type="term" value="P:detection of mechanical stimulus"/>
    <property type="evidence" value="ECO:0007669"/>
    <property type="project" value="TreeGrafter"/>
</dbReference>
<keyword evidence="2" id="KW-1185">Reference proteome</keyword>
<evidence type="ECO:0000313" key="2">
    <source>
        <dbReference type="Proteomes" id="UP000504630"/>
    </source>
</evidence>
<dbReference type="PANTHER" id="PTHR10877">
    <property type="entry name" value="POLYCYSTIN FAMILY MEMBER"/>
    <property type="match status" value="1"/>
</dbReference>
<dbReference type="OrthoDB" id="2121937at2759"/>
<proteinExistence type="predicted"/>
<dbReference type="PANTHER" id="PTHR10877:SF197">
    <property type="entry name" value="POLYCYSTIC KIDNEY DISEASE PROTEIN 1-LIKE 2"/>
    <property type="match status" value="1"/>
</dbReference>
<evidence type="ECO:0000313" key="3">
    <source>
        <dbReference type="RefSeq" id="XP_029283576.1"/>
    </source>
</evidence>
<gene>
    <name evidence="3" type="primary">pkd1l3</name>
</gene>
<protein>
    <submittedName>
        <fullName evidence="3">Polycystic kidney disease protein 1-like 2</fullName>
    </submittedName>
</protein>
<organism evidence="2 3">
    <name type="scientific">Cottoperca gobio</name>
    <name type="common">Frogmouth</name>
    <name type="synonym">Aphritis gobio</name>
    <dbReference type="NCBI Taxonomy" id="56716"/>
    <lineage>
        <taxon>Eukaryota</taxon>
        <taxon>Metazoa</taxon>
        <taxon>Chordata</taxon>
        <taxon>Craniata</taxon>
        <taxon>Vertebrata</taxon>
        <taxon>Euteleostomi</taxon>
        <taxon>Actinopterygii</taxon>
        <taxon>Neopterygii</taxon>
        <taxon>Teleostei</taxon>
        <taxon>Neoteleostei</taxon>
        <taxon>Acanthomorphata</taxon>
        <taxon>Eupercaria</taxon>
        <taxon>Perciformes</taxon>
        <taxon>Notothenioidei</taxon>
        <taxon>Bovichtidae</taxon>
        <taxon>Cottoperca</taxon>
    </lineage>
</organism>
<evidence type="ECO:0000256" key="1">
    <source>
        <dbReference type="SAM" id="Phobius"/>
    </source>
</evidence>
<dbReference type="GO" id="GO:0005262">
    <property type="term" value="F:calcium channel activity"/>
    <property type="evidence" value="ECO:0007669"/>
    <property type="project" value="TreeGrafter"/>
</dbReference>
<keyword evidence="1" id="KW-0472">Membrane</keyword>
<dbReference type="KEGG" id="cgob:115005755"/>
<name>A0A6J2PEA1_COTGO</name>